<dbReference type="InterPro" id="IPR005111">
    <property type="entry name" value="MoeA_C_domain_IV"/>
</dbReference>
<evidence type="ECO:0000259" key="10">
    <source>
        <dbReference type="SMART" id="SM00852"/>
    </source>
</evidence>
<comment type="cofactor">
    <cofactor evidence="1">
        <name>Mg(2+)</name>
        <dbReference type="ChEBI" id="CHEBI:18420"/>
    </cofactor>
</comment>
<dbReference type="FunFam" id="2.170.190.11:FF:000001">
    <property type="entry name" value="Molybdopterin molybdenumtransferase"/>
    <property type="match status" value="1"/>
</dbReference>
<evidence type="ECO:0000256" key="4">
    <source>
        <dbReference type="ARBA" id="ARBA00022505"/>
    </source>
</evidence>
<reference evidence="11" key="1">
    <citation type="journal article" date="2014" name="Front. Microbiol.">
        <title>High frequency of phylogenetically diverse reductive dehalogenase-homologous genes in deep subseafloor sedimentary metagenomes.</title>
        <authorList>
            <person name="Kawai M."/>
            <person name="Futagami T."/>
            <person name="Toyoda A."/>
            <person name="Takaki Y."/>
            <person name="Nishi S."/>
            <person name="Hori S."/>
            <person name="Arai W."/>
            <person name="Tsubouchi T."/>
            <person name="Morono Y."/>
            <person name="Uchiyama I."/>
            <person name="Ito T."/>
            <person name="Fujiyama A."/>
            <person name="Inagaki F."/>
            <person name="Takami H."/>
        </authorList>
    </citation>
    <scope>NUCLEOTIDE SEQUENCE</scope>
    <source>
        <strain evidence="11">Expedition CK06-06</strain>
    </source>
</reference>
<evidence type="ECO:0000256" key="7">
    <source>
        <dbReference type="ARBA" id="ARBA00022842"/>
    </source>
</evidence>
<keyword evidence="7" id="KW-0460">Magnesium</keyword>
<dbReference type="SUPFAM" id="SSF53218">
    <property type="entry name" value="Molybdenum cofactor biosynthesis proteins"/>
    <property type="match status" value="1"/>
</dbReference>
<keyword evidence="6" id="KW-0479">Metal-binding</keyword>
<dbReference type="SUPFAM" id="SSF63882">
    <property type="entry name" value="MoeA N-terminal region -like"/>
    <property type="match status" value="1"/>
</dbReference>
<dbReference type="UniPathway" id="UPA00344"/>
<dbReference type="SUPFAM" id="SSF63867">
    <property type="entry name" value="MoeA C-terminal domain-like"/>
    <property type="match status" value="1"/>
</dbReference>
<dbReference type="CDD" id="cd00887">
    <property type="entry name" value="MoeA"/>
    <property type="match status" value="1"/>
</dbReference>
<dbReference type="InterPro" id="IPR038987">
    <property type="entry name" value="MoeA-like"/>
</dbReference>
<dbReference type="GO" id="GO:0061599">
    <property type="term" value="F:molybdopterin molybdotransferase activity"/>
    <property type="evidence" value="ECO:0007669"/>
    <property type="project" value="UniProtKB-EC"/>
</dbReference>
<evidence type="ECO:0000256" key="6">
    <source>
        <dbReference type="ARBA" id="ARBA00022723"/>
    </source>
</evidence>
<dbReference type="NCBIfam" id="NF045515">
    <property type="entry name" value="Glp_gephyrin"/>
    <property type="match status" value="1"/>
</dbReference>
<dbReference type="PANTHER" id="PTHR10192:SF5">
    <property type="entry name" value="GEPHYRIN"/>
    <property type="match status" value="1"/>
</dbReference>
<keyword evidence="8" id="KW-0501">Molybdenum cofactor biosynthesis</keyword>
<protein>
    <recommendedName>
        <fullName evidence="3">molybdopterin molybdotransferase</fullName>
        <ecNumber evidence="3">2.10.1.1</ecNumber>
    </recommendedName>
</protein>
<dbReference type="SMART" id="SM00852">
    <property type="entry name" value="MoCF_biosynth"/>
    <property type="match status" value="1"/>
</dbReference>
<comment type="caution">
    <text evidence="11">The sequence shown here is derived from an EMBL/GenBank/DDBJ whole genome shotgun (WGS) entry which is preliminary data.</text>
</comment>
<keyword evidence="5" id="KW-0808">Transferase</keyword>
<dbReference type="Pfam" id="PF03453">
    <property type="entry name" value="MoeA_N"/>
    <property type="match status" value="1"/>
</dbReference>
<dbReference type="NCBIfam" id="TIGR00177">
    <property type="entry name" value="molyb_syn"/>
    <property type="match status" value="1"/>
</dbReference>
<dbReference type="Gene3D" id="3.90.105.10">
    <property type="entry name" value="Molybdopterin biosynthesis moea protein, domain 2"/>
    <property type="match status" value="1"/>
</dbReference>
<dbReference type="Gene3D" id="2.40.340.10">
    <property type="entry name" value="MoeA, C-terminal, domain IV"/>
    <property type="match status" value="1"/>
</dbReference>
<dbReference type="FunFam" id="3.40.980.10:FF:000004">
    <property type="entry name" value="Molybdopterin molybdenumtransferase"/>
    <property type="match status" value="1"/>
</dbReference>
<dbReference type="InterPro" id="IPR008284">
    <property type="entry name" value="MoCF_biosynth_CS"/>
</dbReference>
<evidence type="ECO:0000256" key="1">
    <source>
        <dbReference type="ARBA" id="ARBA00001946"/>
    </source>
</evidence>
<dbReference type="PROSITE" id="PS01079">
    <property type="entry name" value="MOCF_BIOSYNTHESIS_2"/>
    <property type="match status" value="1"/>
</dbReference>
<evidence type="ECO:0000256" key="2">
    <source>
        <dbReference type="ARBA" id="ARBA00005046"/>
    </source>
</evidence>
<accession>X1J8T5</accession>
<dbReference type="InterPro" id="IPR036688">
    <property type="entry name" value="MoeA_C_domain_IV_sf"/>
</dbReference>
<dbReference type="InterPro" id="IPR036425">
    <property type="entry name" value="MoaB/Mog-like_dom_sf"/>
</dbReference>
<comment type="pathway">
    <text evidence="2">Cofactor biosynthesis; molybdopterin biosynthesis.</text>
</comment>
<dbReference type="AlphaFoldDB" id="X1J8T5"/>
<dbReference type="InterPro" id="IPR005110">
    <property type="entry name" value="MoeA_linker/N"/>
</dbReference>
<dbReference type="EMBL" id="BARV01001017">
    <property type="protein sequence ID" value="GAH91101.1"/>
    <property type="molecule type" value="Genomic_DNA"/>
</dbReference>
<dbReference type="Gene3D" id="2.170.190.11">
    <property type="entry name" value="Molybdopterin biosynthesis moea protein, domain 3"/>
    <property type="match status" value="1"/>
</dbReference>
<feature type="non-terminal residue" evidence="11">
    <location>
        <position position="1"/>
    </location>
</feature>
<evidence type="ECO:0000256" key="3">
    <source>
        <dbReference type="ARBA" id="ARBA00013269"/>
    </source>
</evidence>
<keyword evidence="4" id="KW-0500">Molybdenum</keyword>
<dbReference type="GO" id="GO:0006777">
    <property type="term" value="P:Mo-molybdopterin cofactor biosynthetic process"/>
    <property type="evidence" value="ECO:0007669"/>
    <property type="project" value="UniProtKB-KW"/>
</dbReference>
<dbReference type="InterPro" id="IPR001453">
    <property type="entry name" value="MoaB/Mog_dom"/>
</dbReference>
<dbReference type="EC" id="2.10.1.1" evidence="3"/>
<evidence type="ECO:0000313" key="11">
    <source>
        <dbReference type="EMBL" id="GAH91101.1"/>
    </source>
</evidence>
<organism evidence="11">
    <name type="scientific">marine sediment metagenome</name>
    <dbReference type="NCBI Taxonomy" id="412755"/>
    <lineage>
        <taxon>unclassified sequences</taxon>
        <taxon>metagenomes</taxon>
        <taxon>ecological metagenomes</taxon>
    </lineage>
</organism>
<dbReference type="GO" id="GO:0005829">
    <property type="term" value="C:cytosol"/>
    <property type="evidence" value="ECO:0007669"/>
    <property type="project" value="TreeGrafter"/>
</dbReference>
<evidence type="ECO:0000256" key="8">
    <source>
        <dbReference type="ARBA" id="ARBA00023150"/>
    </source>
</evidence>
<feature type="domain" description="MoaB/Mog" evidence="10">
    <location>
        <begin position="140"/>
        <end position="285"/>
    </location>
</feature>
<comment type="catalytic activity">
    <reaction evidence="9">
        <text>adenylyl-molybdopterin + molybdate = Mo-molybdopterin + AMP + H(+)</text>
        <dbReference type="Rhea" id="RHEA:35047"/>
        <dbReference type="ChEBI" id="CHEBI:15378"/>
        <dbReference type="ChEBI" id="CHEBI:36264"/>
        <dbReference type="ChEBI" id="CHEBI:62727"/>
        <dbReference type="ChEBI" id="CHEBI:71302"/>
        <dbReference type="ChEBI" id="CHEBI:456215"/>
        <dbReference type="EC" id="2.10.1.1"/>
    </reaction>
</comment>
<evidence type="ECO:0000256" key="9">
    <source>
        <dbReference type="ARBA" id="ARBA00047317"/>
    </source>
</evidence>
<sequence>PLDNTAMDGYAVSSADTRGASRQSPRFLQVIDTVAAGSVSECQLKPGTAIRIMTGAPLPSGADSVVRFEDTDEASPKGSSPQIGIFGEAEAGLNIRRAGESIARGSIVLTKGVVIRPSEVGVLASLGRSTAMVIRRPVVAILATGDELVDINQPLPLGKIYDSNTYSLAALVMRYGGIPRILGIALDNEDSVVAGLRHGLDADMLLTIGGVSMGDYDVVKDVLAKQGEIAFWQVRMKPGKPLAFGTINGVTDAGIARNIPHLGLPGNPVSSMVTFELFVRPAILKMMGKKNLTKPAIEAVLEDSVVNSDGRRIFARAIVKKRNGQYFARLTGPQGSGILTSMTLANGLAIIPEDKEGMEAGDTVQVIMLDWSEE</sequence>
<dbReference type="Pfam" id="PF03454">
    <property type="entry name" value="MoeA_C"/>
    <property type="match status" value="1"/>
</dbReference>
<name>X1J8T5_9ZZZZ</name>
<evidence type="ECO:0000256" key="5">
    <source>
        <dbReference type="ARBA" id="ARBA00022679"/>
    </source>
</evidence>
<gene>
    <name evidence="11" type="ORF">S06H3_03209</name>
</gene>
<dbReference type="Pfam" id="PF00994">
    <property type="entry name" value="MoCF_biosynth"/>
    <property type="match status" value="1"/>
</dbReference>
<dbReference type="PANTHER" id="PTHR10192">
    <property type="entry name" value="MOLYBDOPTERIN BIOSYNTHESIS PROTEIN"/>
    <property type="match status" value="1"/>
</dbReference>
<proteinExistence type="predicted"/>
<dbReference type="Gene3D" id="3.40.980.10">
    <property type="entry name" value="MoaB/Mog-like domain"/>
    <property type="match status" value="1"/>
</dbReference>
<dbReference type="GO" id="GO:0046872">
    <property type="term" value="F:metal ion binding"/>
    <property type="evidence" value="ECO:0007669"/>
    <property type="project" value="UniProtKB-KW"/>
</dbReference>
<dbReference type="InterPro" id="IPR036135">
    <property type="entry name" value="MoeA_linker/N_sf"/>
</dbReference>